<dbReference type="GO" id="GO:0016301">
    <property type="term" value="F:kinase activity"/>
    <property type="evidence" value="ECO:0007669"/>
    <property type="project" value="UniProtKB-KW"/>
</dbReference>
<dbReference type="GO" id="GO:0005829">
    <property type="term" value="C:cytosol"/>
    <property type="evidence" value="ECO:0007669"/>
    <property type="project" value="TreeGrafter"/>
</dbReference>
<gene>
    <name evidence="3" type="ORF">DET51_106280</name>
    <name evidence="2" type="ORF">DET64_106279</name>
</gene>
<feature type="domain" description="DAGKc" evidence="1">
    <location>
        <begin position="25"/>
        <end position="122"/>
    </location>
</feature>
<dbReference type="InterPro" id="IPR001206">
    <property type="entry name" value="Diacylglycerol_kinase_cat_dom"/>
</dbReference>
<dbReference type="PANTHER" id="PTHR30492:SF0">
    <property type="entry name" value="METHYLGLYOXAL SYNTHASE"/>
    <property type="match status" value="1"/>
</dbReference>
<keyword evidence="5" id="KW-1185">Reference proteome</keyword>
<evidence type="ECO:0000313" key="3">
    <source>
        <dbReference type="EMBL" id="RCW34238.1"/>
    </source>
</evidence>
<dbReference type="SUPFAM" id="SSF111331">
    <property type="entry name" value="NAD kinase/diacylglycerol kinase-like"/>
    <property type="match status" value="1"/>
</dbReference>
<evidence type="ECO:0000259" key="1">
    <source>
        <dbReference type="PROSITE" id="PS50146"/>
    </source>
</evidence>
<dbReference type="RefSeq" id="WP_113879916.1">
    <property type="nucleotide sequence ID" value="NZ_QNSA01000006.1"/>
</dbReference>
<protein>
    <submittedName>
        <fullName evidence="3">YegS/Rv2252/BmrU family lipid kinase</fullName>
    </submittedName>
</protein>
<dbReference type="GO" id="GO:0008654">
    <property type="term" value="P:phospholipid biosynthetic process"/>
    <property type="evidence" value="ECO:0007669"/>
    <property type="project" value="InterPro"/>
</dbReference>
<reference evidence="3 4" key="1">
    <citation type="submission" date="2018-07" db="EMBL/GenBank/DDBJ databases">
        <title>Freshwater and sediment microbial communities from various areas in North America, analyzing microbe dynamics in response to fracking.</title>
        <authorList>
            <person name="Lamendella R."/>
        </authorList>
    </citation>
    <scope>NUCLEOTIDE SEQUENCE [LARGE SCALE GENOMIC DNA]</scope>
    <source>
        <strain evidence="3 4">114E</strain>
        <strain evidence="2 5">114E_o</strain>
    </source>
</reference>
<proteinExistence type="predicted"/>
<dbReference type="SMART" id="SM00046">
    <property type="entry name" value="DAGKc"/>
    <property type="match status" value="1"/>
</dbReference>
<dbReference type="EMBL" id="QNSA01000006">
    <property type="protein sequence ID" value="RBP73418.1"/>
    <property type="molecule type" value="Genomic_DNA"/>
</dbReference>
<dbReference type="AlphaFoldDB" id="A0A368UZI0"/>
<dbReference type="EMBL" id="QPJB01000006">
    <property type="protein sequence ID" value="RCW34238.1"/>
    <property type="molecule type" value="Genomic_DNA"/>
</dbReference>
<accession>A0A368UZI0</accession>
<dbReference type="PROSITE" id="PS50146">
    <property type="entry name" value="DAGK"/>
    <property type="match status" value="1"/>
</dbReference>
<sequence>MAYWLVDSPGSGDGCRDADFWLPYLREQGIENVTECRLDEAEQWLRLVTGNDVLLAAGGDGTVNGVAGLCLRTGATLAVLPSGTANDFARNLGIPSEPAEVARLVADGSTEMIDVAEFDDRIYLNVAHIGLGTLPSRQASSPTKRFLGKFSYMATLFRQLGAQRGFHAHIRTDRSNLGGRWLSIAVATGAYFGGGHEIPEASANDGLLDVIAVKPRPLPQLLLAFLMVRLNRKTPRRTSTVTQIKGKWCHVETTRAKTVTMDGDVAGKTPFHATCRPGAIRVIGKKVVHTGERAPAG</sequence>
<dbReference type="Pfam" id="PF19279">
    <property type="entry name" value="YegS_C"/>
    <property type="match status" value="1"/>
</dbReference>
<dbReference type="GO" id="GO:0008929">
    <property type="term" value="F:methylglyoxal synthase activity"/>
    <property type="evidence" value="ECO:0007669"/>
    <property type="project" value="InterPro"/>
</dbReference>
<dbReference type="PANTHER" id="PTHR30492">
    <property type="entry name" value="METHYLGLYOXAL SYNTHASE"/>
    <property type="match status" value="1"/>
</dbReference>
<dbReference type="Proteomes" id="UP000252795">
    <property type="component" value="Unassembled WGS sequence"/>
</dbReference>
<dbReference type="Gene3D" id="3.40.50.10330">
    <property type="entry name" value="Probable inorganic polyphosphate/atp-NAD kinase, domain 1"/>
    <property type="match status" value="1"/>
</dbReference>
<comment type="caution">
    <text evidence="3">The sequence shown here is derived from an EMBL/GenBank/DDBJ whole genome shotgun (WGS) entry which is preliminary data.</text>
</comment>
<dbReference type="InterPro" id="IPR017438">
    <property type="entry name" value="ATP-NAD_kinase_N"/>
</dbReference>
<keyword evidence="3" id="KW-0418">Kinase</keyword>
<keyword evidence="3" id="KW-0808">Transferase</keyword>
<dbReference type="GO" id="GO:0019242">
    <property type="term" value="P:methylglyoxal biosynthetic process"/>
    <property type="evidence" value="ECO:0007669"/>
    <property type="project" value="InterPro"/>
</dbReference>
<dbReference type="Proteomes" id="UP000253065">
    <property type="component" value="Unassembled WGS sequence"/>
</dbReference>
<dbReference type="InterPro" id="IPR004363">
    <property type="entry name" value="Methylgl_synth"/>
</dbReference>
<evidence type="ECO:0000313" key="5">
    <source>
        <dbReference type="Proteomes" id="UP000253065"/>
    </source>
</evidence>
<dbReference type="Gene3D" id="2.60.200.40">
    <property type="match status" value="1"/>
</dbReference>
<dbReference type="InterPro" id="IPR045540">
    <property type="entry name" value="YegS/DAGK_C"/>
</dbReference>
<dbReference type="InterPro" id="IPR005218">
    <property type="entry name" value="Diacylglycerol/lipid_kinase"/>
</dbReference>
<evidence type="ECO:0000313" key="2">
    <source>
        <dbReference type="EMBL" id="RBP73418.1"/>
    </source>
</evidence>
<dbReference type="NCBIfam" id="TIGR00147">
    <property type="entry name" value="YegS/Rv2252/BmrU family lipid kinase"/>
    <property type="match status" value="1"/>
</dbReference>
<dbReference type="Pfam" id="PF00781">
    <property type="entry name" value="DAGK_cat"/>
    <property type="match status" value="1"/>
</dbReference>
<dbReference type="InterPro" id="IPR016064">
    <property type="entry name" value="NAD/diacylglycerol_kinase_sf"/>
</dbReference>
<name>A0A368UZI0_MARNT</name>
<evidence type="ECO:0000313" key="4">
    <source>
        <dbReference type="Proteomes" id="UP000252795"/>
    </source>
</evidence>
<dbReference type="GO" id="GO:0005524">
    <property type="term" value="F:ATP binding"/>
    <property type="evidence" value="ECO:0007669"/>
    <property type="project" value="InterPro"/>
</dbReference>
<organism evidence="3 4">
    <name type="scientific">Marinobacter nauticus</name>
    <name type="common">Marinobacter hydrocarbonoclasticus</name>
    <name type="synonym">Marinobacter aquaeolei</name>
    <dbReference type="NCBI Taxonomy" id="2743"/>
    <lineage>
        <taxon>Bacteria</taxon>
        <taxon>Pseudomonadati</taxon>
        <taxon>Pseudomonadota</taxon>
        <taxon>Gammaproteobacteria</taxon>
        <taxon>Pseudomonadales</taxon>
        <taxon>Marinobacteraceae</taxon>
        <taxon>Marinobacter</taxon>
    </lineage>
</organism>